<dbReference type="KEGG" id="dgi:Desgi_3683"/>
<dbReference type="OrthoDB" id="1806599at2"/>
<gene>
    <name evidence="1" type="ORF">Desgi_3683</name>
</gene>
<evidence type="ECO:0000313" key="1">
    <source>
        <dbReference type="EMBL" id="AGL03005.1"/>
    </source>
</evidence>
<dbReference type="RefSeq" id="WP_006520395.1">
    <property type="nucleotide sequence ID" value="NC_021184.1"/>
</dbReference>
<dbReference type="Proteomes" id="UP000013520">
    <property type="component" value="Chromosome"/>
</dbReference>
<sequence length="146" mass="16358">MSSISHADNHSINLGAPSFVQRFIKSLEGFFRTTCTTRQARIWHGRFSYPLIPNTSIRNFHNMPRVTTIDAGECYICIFDEVGYQGNYQIIGPGEKAQLTGCSSIVVSSQKISVASVMQNSRPPVGYWEMDGPTYLARFSSGYRYA</sequence>
<dbReference type="HOGENOM" id="CLU_1774375_0_0_9"/>
<dbReference type="EMBL" id="CP003273">
    <property type="protein sequence ID" value="AGL03005.1"/>
    <property type="molecule type" value="Genomic_DNA"/>
</dbReference>
<accession>R4KR32</accession>
<evidence type="ECO:0000313" key="2">
    <source>
        <dbReference type="Proteomes" id="UP000013520"/>
    </source>
</evidence>
<protein>
    <submittedName>
        <fullName evidence="1">Uncharacterized protein</fullName>
    </submittedName>
</protein>
<keyword evidence="2" id="KW-1185">Reference proteome</keyword>
<dbReference type="eggNOG" id="ENOG5034AE3">
    <property type="taxonomic scope" value="Bacteria"/>
</dbReference>
<proteinExistence type="predicted"/>
<dbReference type="AlphaFoldDB" id="R4KR32"/>
<name>R4KR32_9FIRM</name>
<reference evidence="1 2" key="1">
    <citation type="submission" date="2012-01" db="EMBL/GenBank/DDBJ databases">
        <title>Complete sequence of Desulfotomaculum gibsoniae DSM 7213.</title>
        <authorList>
            <consortium name="US DOE Joint Genome Institute"/>
            <person name="Lucas S."/>
            <person name="Han J."/>
            <person name="Lapidus A."/>
            <person name="Cheng J.-F."/>
            <person name="Goodwin L."/>
            <person name="Pitluck S."/>
            <person name="Peters L."/>
            <person name="Ovchinnikova G."/>
            <person name="Teshima H."/>
            <person name="Detter J.C."/>
            <person name="Han C."/>
            <person name="Tapia R."/>
            <person name="Land M."/>
            <person name="Hauser L."/>
            <person name="Kyrpides N."/>
            <person name="Ivanova N."/>
            <person name="Pagani I."/>
            <person name="Parshina S."/>
            <person name="Plugge C."/>
            <person name="Muyzer G."/>
            <person name="Kuever J."/>
            <person name="Ivanova A."/>
            <person name="Nazina T."/>
            <person name="Klenk H.-P."/>
            <person name="Brambilla E."/>
            <person name="Spring S."/>
            <person name="Stams A.F."/>
            <person name="Woyke T."/>
        </authorList>
    </citation>
    <scope>NUCLEOTIDE SEQUENCE [LARGE SCALE GENOMIC DNA]</scope>
    <source>
        <strain evidence="1 2">DSM 7213</strain>
    </source>
</reference>
<organism evidence="1 2">
    <name type="scientific">Desulfoscipio gibsoniae DSM 7213</name>
    <dbReference type="NCBI Taxonomy" id="767817"/>
    <lineage>
        <taxon>Bacteria</taxon>
        <taxon>Bacillati</taxon>
        <taxon>Bacillota</taxon>
        <taxon>Clostridia</taxon>
        <taxon>Eubacteriales</taxon>
        <taxon>Desulfallaceae</taxon>
        <taxon>Desulfoscipio</taxon>
    </lineage>
</organism>